<dbReference type="AlphaFoldDB" id="A0A813Z3I1"/>
<evidence type="ECO:0000313" key="1">
    <source>
        <dbReference type="EMBL" id="CAF0894060.1"/>
    </source>
</evidence>
<sequence>MEEFELSFENLEIESIESFEDDFDSSINQFDKTSDFEIINEVEQEFLHSAQQIWNRVYSEITPLPQVCNDEIQELSTLVWTDAIVQFIFPKSNQHCIAFILRQNLNYQKQLRRSLFLITSQKTLDQKERVLLFDTKDVNRIIAFCSMSGLKYNTICI</sequence>
<gene>
    <name evidence="1" type="ORF">OXX778_LOCUS11059</name>
</gene>
<evidence type="ECO:0000313" key="2">
    <source>
        <dbReference type="Proteomes" id="UP000663879"/>
    </source>
</evidence>
<dbReference type="Proteomes" id="UP000663879">
    <property type="component" value="Unassembled WGS sequence"/>
</dbReference>
<organism evidence="1 2">
    <name type="scientific">Brachionus calyciflorus</name>
    <dbReference type="NCBI Taxonomy" id="104777"/>
    <lineage>
        <taxon>Eukaryota</taxon>
        <taxon>Metazoa</taxon>
        <taxon>Spiralia</taxon>
        <taxon>Gnathifera</taxon>
        <taxon>Rotifera</taxon>
        <taxon>Eurotatoria</taxon>
        <taxon>Monogononta</taxon>
        <taxon>Pseudotrocha</taxon>
        <taxon>Ploima</taxon>
        <taxon>Brachionidae</taxon>
        <taxon>Brachionus</taxon>
    </lineage>
</organism>
<protein>
    <submittedName>
        <fullName evidence="1">Uncharacterized protein</fullName>
    </submittedName>
</protein>
<name>A0A813Z3I1_9BILA</name>
<accession>A0A813Z3I1</accession>
<comment type="caution">
    <text evidence="1">The sequence shown here is derived from an EMBL/GenBank/DDBJ whole genome shotgun (WGS) entry which is preliminary data.</text>
</comment>
<dbReference type="EMBL" id="CAJNOC010001829">
    <property type="protein sequence ID" value="CAF0894060.1"/>
    <property type="molecule type" value="Genomic_DNA"/>
</dbReference>
<keyword evidence="2" id="KW-1185">Reference proteome</keyword>
<proteinExistence type="predicted"/>
<reference evidence="1" key="1">
    <citation type="submission" date="2021-02" db="EMBL/GenBank/DDBJ databases">
        <authorList>
            <person name="Nowell W R."/>
        </authorList>
    </citation>
    <scope>NUCLEOTIDE SEQUENCE</scope>
    <source>
        <strain evidence="1">Ploen Becks lab</strain>
    </source>
</reference>